<evidence type="ECO:0000313" key="1">
    <source>
        <dbReference type="EMBL" id="CCX15048.1"/>
    </source>
</evidence>
<sequence length="27" mass="3456">MDGLLIHLRNFRKCYLRRKHFPMHYLP</sequence>
<accession>U4L8N8</accession>
<proteinExistence type="predicted"/>
<dbReference type="AlphaFoldDB" id="U4L8N8"/>
<name>U4L8N8_PYROM</name>
<protein>
    <submittedName>
        <fullName evidence="1">Uncharacterized protein</fullName>
    </submittedName>
</protein>
<dbReference type="EMBL" id="HF936128">
    <property type="protein sequence ID" value="CCX15048.1"/>
    <property type="molecule type" value="Genomic_DNA"/>
</dbReference>
<organism evidence="1 2">
    <name type="scientific">Pyronema omphalodes (strain CBS 100304)</name>
    <name type="common">Pyronema confluens</name>
    <dbReference type="NCBI Taxonomy" id="1076935"/>
    <lineage>
        <taxon>Eukaryota</taxon>
        <taxon>Fungi</taxon>
        <taxon>Dikarya</taxon>
        <taxon>Ascomycota</taxon>
        <taxon>Pezizomycotina</taxon>
        <taxon>Pezizomycetes</taxon>
        <taxon>Pezizales</taxon>
        <taxon>Pyronemataceae</taxon>
        <taxon>Pyronema</taxon>
    </lineage>
</organism>
<reference evidence="1 2" key="1">
    <citation type="journal article" date="2013" name="PLoS Genet.">
        <title>The genome and development-dependent transcriptomes of Pyronema confluens: a window into fungal evolution.</title>
        <authorList>
            <person name="Traeger S."/>
            <person name="Altegoer F."/>
            <person name="Freitag M."/>
            <person name="Gabaldon T."/>
            <person name="Kempken F."/>
            <person name="Kumar A."/>
            <person name="Marcet-Houben M."/>
            <person name="Poggeler S."/>
            <person name="Stajich J.E."/>
            <person name="Nowrousian M."/>
        </authorList>
    </citation>
    <scope>NUCLEOTIDE SEQUENCE [LARGE SCALE GENOMIC DNA]</scope>
    <source>
        <strain evidence="2">CBS 100304</strain>
        <tissue evidence="1">Vegetative mycelium</tissue>
    </source>
</reference>
<dbReference type="Proteomes" id="UP000018144">
    <property type="component" value="Unassembled WGS sequence"/>
</dbReference>
<evidence type="ECO:0000313" key="2">
    <source>
        <dbReference type="Proteomes" id="UP000018144"/>
    </source>
</evidence>
<gene>
    <name evidence="1" type="ORF">PCON_01312</name>
</gene>
<keyword evidence="2" id="KW-1185">Reference proteome</keyword>